<gene>
    <name evidence="1" type="ORF">PhaeoP97_02347</name>
</gene>
<dbReference type="STRING" id="1844006.PhaeoP97_02347"/>
<dbReference type="AlphaFoldDB" id="A0A1L3I6S6"/>
<reference evidence="2" key="1">
    <citation type="submission" date="2016-07" db="EMBL/GenBank/DDBJ databases">
        <title>Phaeobacter portensis sp. nov., a tropodithietic acid producing bacterium isolated from a German harbor.</title>
        <authorList>
            <person name="Freese H.M."/>
            <person name="Bunk B."/>
            <person name="Breider S."/>
            <person name="Brinkhoff T."/>
        </authorList>
    </citation>
    <scope>NUCLEOTIDE SEQUENCE [LARGE SCALE GENOMIC DNA]</scope>
    <source>
        <strain evidence="2">P97</strain>
    </source>
</reference>
<protein>
    <submittedName>
        <fullName evidence="1">Uncharacterized protein</fullName>
    </submittedName>
</protein>
<accession>A0A1L3I6S6</accession>
<proteinExistence type="predicted"/>
<evidence type="ECO:0000313" key="1">
    <source>
        <dbReference type="EMBL" id="APG47741.1"/>
    </source>
</evidence>
<dbReference type="RefSeq" id="WP_157891252.1">
    <property type="nucleotide sequence ID" value="NZ_CP016364.1"/>
</dbReference>
<dbReference type="Proteomes" id="UP000183859">
    <property type="component" value="Chromosome"/>
</dbReference>
<keyword evidence="2" id="KW-1185">Reference proteome</keyword>
<evidence type="ECO:0000313" key="2">
    <source>
        <dbReference type="Proteomes" id="UP000183859"/>
    </source>
</evidence>
<dbReference type="KEGG" id="php:PhaeoP97_02347"/>
<organism evidence="1 2">
    <name type="scientific">Phaeobacter porticola</name>
    <dbReference type="NCBI Taxonomy" id="1844006"/>
    <lineage>
        <taxon>Bacteria</taxon>
        <taxon>Pseudomonadati</taxon>
        <taxon>Pseudomonadota</taxon>
        <taxon>Alphaproteobacteria</taxon>
        <taxon>Rhodobacterales</taxon>
        <taxon>Roseobacteraceae</taxon>
        <taxon>Phaeobacter</taxon>
    </lineage>
</organism>
<name>A0A1L3I6S6_9RHOB</name>
<sequence length="50" mass="5643">MKSKSRFIKSIVAAAKTEEVHLPWTRGTQRKTALLIRHNTAPRQVQAKSA</sequence>
<dbReference type="OrthoDB" id="7770at302485"/>
<dbReference type="EMBL" id="CP016364">
    <property type="protein sequence ID" value="APG47741.1"/>
    <property type="molecule type" value="Genomic_DNA"/>
</dbReference>